<evidence type="ECO:0000313" key="2">
    <source>
        <dbReference type="Proteomes" id="UP000826656"/>
    </source>
</evidence>
<dbReference type="EMBL" id="JAIVGD010000003">
    <property type="protein sequence ID" value="KAH0776399.1"/>
    <property type="molecule type" value="Genomic_DNA"/>
</dbReference>
<keyword evidence="2" id="KW-1185">Reference proteome</keyword>
<comment type="caution">
    <text evidence="1">The sequence shown here is derived from an EMBL/GenBank/DDBJ whole genome shotgun (WGS) entry which is preliminary data.</text>
</comment>
<sequence>MKEPIARKRNGKMRWLCVKDRMDCLAEEEGLHGTFNTSIRSVLLLSSWQMSPGTKRIVALSISAWATYSPIP</sequence>
<evidence type="ECO:0000313" key="1">
    <source>
        <dbReference type="EMBL" id="KAH0776399.1"/>
    </source>
</evidence>
<proteinExistence type="predicted"/>
<reference evidence="1 2" key="1">
    <citation type="journal article" date="2021" name="bioRxiv">
        <title>Chromosome-scale and haplotype-resolved genome assembly of a tetraploid potato cultivar.</title>
        <authorList>
            <person name="Sun H."/>
            <person name="Jiao W.-B."/>
            <person name="Krause K."/>
            <person name="Campoy J.A."/>
            <person name="Goel M."/>
            <person name="Folz-Donahue K."/>
            <person name="Kukat C."/>
            <person name="Huettel B."/>
            <person name="Schneeberger K."/>
        </authorList>
    </citation>
    <scope>NUCLEOTIDE SEQUENCE [LARGE SCALE GENOMIC DNA]</scope>
    <source>
        <strain evidence="1">SolTubOtavaFocal</strain>
        <tissue evidence="1">Leaves</tissue>
    </source>
</reference>
<dbReference type="Proteomes" id="UP000826656">
    <property type="component" value="Unassembled WGS sequence"/>
</dbReference>
<gene>
    <name evidence="1" type="ORF">KY290_007810</name>
</gene>
<accession>A0ABQ7W8L6</accession>
<protein>
    <submittedName>
        <fullName evidence="1">Uncharacterized protein</fullName>
    </submittedName>
</protein>
<organism evidence="1 2">
    <name type="scientific">Solanum tuberosum</name>
    <name type="common">Potato</name>
    <dbReference type="NCBI Taxonomy" id="4113"/>
    <lineage>
        <taxon>Eukaryota</taxon>
        <taxon>Viridiplantae</taxon>
        <taxon>Streptophyta</taxon>
        <taxon>Embryophyta</taxon>
        <taxon>Tracheophyta</taxon>
        <taxon>Spermatophyta</taxon>
        <taxon>Magnoliopsida</taxon>
        <taxon>eudicotyledons</taxon>
        <taxon>Gunneridae</taxon>
        <taxon>Pentapetalae</taxon>
        <taxon>asterids</taxon>
        <taxon>lamiids</taxon>
        <taxon>Solanales</taxon>
        <taxon>Solanaceae</taxon>
        <taxon>Solanoideae</taxon>
        <taxon>Solaneae</taxon>
        <taxon>Solanum</taxon>
    </lineage>
</organism>
<name>A0ABQ7W8L6_SOLTU</name>